<evidence type="ECO:0000313" key="2">
    <source>
        <dbReference type="Proteomes" id="UP001165063"/>
    </source>
</evidence>
<reference evidence="1" key="1">
    <citation type="submission" date="2023-04" db="EMBL/GenBank/DDBJ databases">
        <title>Ambrosiozyma monospora NBRC 1965.</title>
        <authorList>
            <person name="Ichikawa N."/>
            <person name="Sato H."/>
            <person name="Tonouchi N."/>
        </authorList>
    </citation>
    <scope>NUCLEOTIDE SEQUENCE</scope>
    <source>
        <strain evidence="1">NBRC 1965</strain>
    </source>
</reference>
<dbReference type="Proteomes" id="UP001165063">
    <property type="component" value="Unassembled WGS sequence"/>
</dbReference>
<dbReference type="EMBL" id="BSXU01013520">
    <property type="protein sequence ID" value="GME79356.1"/>
    <property type="molecule type" value="Genomic_DNA"/>
</dbReference>
<comment type="caution">
    <text evidence="1">The sequence shown here is derived from an EMBL/GenBank/DDBJ whole genome shotgun (WGS) entry which is preliminary data.</text>
</comment>
<protein>
    <submittedName>
        <fullName evidence="1">Unnamed protein product</fullName>
    </submittedName>
</protein>
<evidence type="ECO:0000313" key="1">
    <source>
        <dbReference type="EMBL" id="GME79356.1"/>
    </source>
</evidence>
<dbReference type="AlphaFoldDB" id="A0A9W6T8E4"/>
<organism evidence="1 2">
    <name type="scientific">Ambrosiozyma monospora</name>
    <name type="common">Yeast</name>
    <name type="synonym">Endomycopsis monosporus</name>
    <dbReference type="NCBI Taxonomy" id="43982"/>
    <lineage>
        <taxon>Eukaryota</taxon>
        <taxon>Fungi</taxon>
        <taxon>Dikarya</taxon>
        <taxon>Ascomycota</taxon>
        <taxon>Saccharomycotina</taxon>
        <taxon>Pichiomycetes</taxon>
        <taxon>Pichiales</taxon>
        <taxon>Pichiaceae</taxon>
        <taxon>Ambrosiozyma</taxon>
    </lineage>
</organism>
<accession>A0A9W6T8E4</accession>
<keyword evidence="2" id="KW-1185">Reference proteome</keyword>
<name>A0A9W6T8E4_AMBMO</name>
<sequence length="94" mass="10915">MLSFLQARFPSLALQVDSWFQLTEKSDIHLTLIRTDTVDPDHLLTPNQDLLKVVRLEGDTSQLRDTSFNSSSRRFYDNHRDKCLIYKVAECSVN</sequence>
<gene>
    <name evidence="1" type="ORF">Amon01_000981400</name>
</gene>
<proteinExistence type="predicted"/>